<evidence type="ECO:0000256" key="1">
    <source>
        <dbReference type="ARBA" id="ARBA00022527"/>
    </source>
</evidence>
<dbReference type="PANTHER" id="PTHR35526:SF3">
    <property type="entry name" value="ANTI-SIGMA-F FACTOR RSBW"/>
    <property type="match status" value="1"/>
</dbReference>
<dbReference type="CDD" id="cd16936">
    <property type="entry name" value="HATPase_RsbW-like"/>
    <property type="match status" value="1"/>
</dbReference>
<dbReference type="Pfam" id="PF13581">
    <property type="entry name" value="HATPase_c_2"/>
    <property type="match status" value="1"/>
</dbReference>
<sequence length="159" mass="17118">MTYEPVPPGAIGEGDVVQASHYLQLEPVPHAPGQARSFVRSHAPDLPQETVESLLLLTSELVTNAVLHARTTIRVGVVVGQEWIAVGVHDLDLMTGLQEPYADREGGWGHSLVSALAHSWSTTRYPGGGKTVWFRLRRGDAHVVADGAAARADADRRDA</sequence>
<name>A0A6J4MCL1_9ACTN</name>
<keyword evidence="1" id="KW-0808">Transferase</keyword>
<dbReference type="PANTHER" id="PTHR35526">
    <property type="entry name" value="ANTI-SIGMA-F FACTOR RSBW-RELATED"/>
    <property type="match status" value="1"/>
</dbReference>
<organism evidence="3">
    <name type="scientific">uncultured Nocardioidaceae bacterium</name>
    <dbReference type="NCBI Taxonomy" id="253824"/>
    <lineage>
        <taxon>Bacteria</taxon>
        <taxon>Bacillati</taxon>
        <taxon>Actinomycetota</taxon>
        <taxon>Actinomycetes</taxon>
        <taxon>Propionibacteriales</taxon>
        <taxon>Nocardioidaceae</taxon>
        <taxon>environmental samples</taxon>
    </lineage>
</organism>
<feature type="domain" description="Histidine kinase/HSP90-like ATPase" evidence="2">
    <location>
        <begin position="33"/>
        <end position="135"/>
    </location>
</feature>
<accession>A0A6J4MCL1</accession>
<dbReference type="InterPro" id="IPR003594">
    <property type="entry name" value="HATPase_dom"/>
</dbReference>
<dbReference type="GO" id="GO:0004674">
    <property type="term" value="F:protein serine/threonine kinase activity"/>
    <property type="evidence" value="ECO:0007669"/>
    <property type="project" value="UniProtKB-KW"/>
</dbReference>
<proteinExistence type="predicted"/>
<dbReference type="AlphaFoldDB" id="A0A6J4MCL1"/>
<dbReference type="InterPro" id="IPR050267">
    <property type="entry name" value="Anti-sigma-factor_SerPK"/>
</dbReference>
<evidence type="ECO:0000313" key="3">
    <source>
        <dbReference type="EMBL" id="CAA9355569.1"/>
    </source>
</evidence>
<dbReference type="Gene3D" id="3.30.565.10">
    <property type="entry name" value="Histidine kinase-like ATPase, C-terminal domain"/>
    <property type="match status" value="1"/>
</dbReference>
<dbReference type="InterPro" id="IPR036890">
    <property type="entry name" value="HATPase_C_sf"/>
</dbReference>
<keyword evidence="1" id="KW-0723">Serine/threonine-protein kinase</keyword>
<gene>
    <name evidence="3" type="ORF">AVDCRST_MAG36-2267</name>
</gene>
<reference evidence="3" key="1">
    <citation type="submission" date="2020-02" db="EMBL/GenBank/DDBJ databases">
        <authorList>
            <person name="Meier V. D."/>
        </authorList>
    </citation>
    <scope>NUCLEOTIDE SEQUENCE</scope>
    <source>
        <strain evidence="3">AVDCRST_MAG36</strain>
    </source>
</reference>
<evidence type="ECO:0000259" key="2">
    <source>
        <dbReference type="Pfam" id="PF13581"/>
    </source>
</evidence>
<keyword evidence="1" id="KW-0418">Kinase</keyword>
<dbReference type="SUPFAM" id="SSF55874">
    <property type="entry name" value="ATPase domain of HSP90 chaperone/DNA topoisomerase II/histidine kinase"/>
    <property type="match status" value="1"/>
</dbReference>
<dbReference type="EMBL" id="CADCUH010000153">
    <property type="protein sequence ID" value="CAA9355569.1"/>
    <property type="molecule type" value="Genomic_DNA"/>
</dbReference>
<protein>
    <submittedName>
        <fullName evidence="3">Serine phosphatase RsbU, regulator of sigma subunit</fullName>
    </submittedName>
</protein>